<dbReference type="InterPro" id="IPR050148">
    <property type="entry name" value="Terpene_synthase-like"/>
</dbReference>
<dbReference type="GO" id="GO:0009686">
    <property type="term" value="P:gibberellin biosynthetic process"/>
    <property type="evidence" value="ECO:0007669"/>
    <property type="project" value="TreeGrafter"/>
</dbReference>
<reference evidence="2" key="1">
    <citation type="journal article" date="2020" name="Nat. Commun.">
        <title>Genome sequence of the cluster root forming white lupin.</title>
        <authorList>
            <person name="Hufnagel B."/>
            <person name="Marques A."/>
            <person name="Soriano A."/>
            <person name="Marques L."/>
            <person name="Divol F."/>
            <person name="Doumas P."/>
            <person name="Sallet E."/>
            <person name="Mancinotti D."/>
            <person name="Carrere S."/>
            <person name="Marande W."/>
            <person name="Arribat S."/>
            <person name="Keller J."/>
            <person name="Huneau C."/>
            <person name="Blein T."/>
            <person name="Aime D."/>
            <person name="Laguerre M."/>
            <person name="Taylor J."/>
            <person name="Schubert V."/>
            <person name="Nelson M."/>
            <person name="Geu-Flores F."/>
            <person name="Crespi M."/>
            <person name="Gallardo-Guerrero K."/>
            <person name="Delaux P.-M."/>
            <person name="Salse J."/>
            <person name="Berges H."/>
            <person name="Guyot R."/>
            <person name="Gouzy J."/>
            <person name="Peret B."/>
        </authorList>
    </citation>
    <scope>NUCLEOTIDE SEQUENCE [LARGE SCALE GENOMIC DNA]</scope>
    <source>
        <strain evidence="2">cv. Amiga</strain>
    </source>
</reference>
<dbReference type="InterPro" id="IPR008930">
    <property type="entry name" value="Terpenoid_cyclase/PrenylTrfase"/>
</dbReference>
<keyword evidence="2" id="KW-1185">Reference proteome</keyword>
<name>A0A6A4NNF2_LUPAL</name>
<sequence>MISQLSLLLSQWPSSCSRPSAKCSRFSSRGIQINIEGKHVMNSGFQPICNATSSSQASVFKNSVPSFKDDLDQAALHQVHVIRKKINTVQKMLGSMEDGEISISAYDTAWTALVKNVDDRNRPQFPSCLQWIANNQLDDGSWGDNEIFTAHDRILNTLACVIALTSWNMHPEKCEKGIAYFKENLDKLQDENAEHMPIGFEVAFFSLLQMARSMNIEVPHDSPIFKDIFAMRDLKLKKYI</sequence>
<dbReference type="OrthoDB" id="2343925at2759"/>
<dbReference type="EMBL" id="WOCE01000020">
    <property type="protein sequence ID" value="KAE9590441.1"/>
    <property type="molecule type" value="Genomic_DNA"/>
</dbReference>
<protein>
    <submittedName>
        <fullName evidence="1">Putative ent-copalyl diphosphate synthase</fullName>
    </submittedName>
</protein>
<dbReference type="PANTHER" id="PTHR31739">
    <property type="entry name" value="ENT-COPALYL DIPHOSPHATE SYNTHASE, CHLOROPLASTIC"/>
    <property type="match status" value="1"/>
</dbReference>
<gene>
    <name evidence="1" type="ORF">Lalb_Chr20g0107781</name>
</gene>
<dbReference type="PANTHER" id="PTHR31739:SF27">
    <property type="entry name" value="COPALYLDIPHOSPHATE SYNTHASE"/>
    <property type="match status" value="1"/>
</dbReference>
<evidence type="ECO:0000313" key="1">
    <source>
        <dbReference type="EMBL" id="KAE9590441.1"/>
    </source>
</evidence>
<dbReference type="SUPFAM" id="SSF48239">
    <property type="entry name" value="Terpenoid cyclases/Protein prenyltransferases"/>
    <property type="match status" value="1"/>
</dbReference>
<comment type="caution">
    <text evidence="1">The sequence shown here is derived from an EMBL/GenBank/DDBJ whole genome shotgun (WGS) entry which is preliminary data.</text>
</comment>
<dbReference type="Gene3D" id="1.50.10.160">
    <property type="match status" value="1"/>
</dbReference>
<dbReference type="GO" id="GO:0000287">
    <property type="term" value="F:magnesium ion binding"/>
    <property type="evidence" value="ECO:0007669"/>
    <property type="project" value="TreeGrafter"/>
</dbReference>
<dbReference type="Proteomes" id="UP000447434">
    <property type="component" value="Chromosome 20"/>
</dbReference>
<accession>A0A6A4NNF2</accession>
<dbReference type="AlphaFoldDB" id="A0A6A4NNF2"/>
<dbReference type="GO" id="GO:0010333">
    <property type="term" value="F:terpene synthase activity"/>
    <property type="evidence" value="ECO:0007669"/>
    <property type="project" value="InterPro"/>
</dbReference>
<evidence type="ECO:0000313" key="2">
    <source>
        <dbReference type="Proteomes" id="UP000447434"/>
    </source>
</evidence>
<dbReference type="GO" id="GO:0009507">
    <property type="term" value="C:chloroplast"/>
    <property type="evidence" value="ECO:0007669"/>
    <property type="project" value="TreeGrafter"/>
</dbReference>
<proteinExistence type="predicted"/>
<organism evidence="1 2">
    <name type="scientific">Lupinus albus</name>
    <name type="common">White lupine</name>
    <name type="synonym">Lupinus termis</name>
    <dbReference type="NCBI Taxonomy" id="3870"/>
    <lineage>
        <taxon>Eukaryota</taxon>
        <taxon>Viridiplantae</taxon>
        <taxon>Streptophyta</taxon>
        <taxon>Embryophyta</taxon>
        <taxon>Tracheophyta</taxon>
        <taxon>Spermatophyta</taxon>
        <taxon>Magnoliopsida</taxon>
        <taxon>eudicotyledons</taxon>
        <taxon>Gunneridae</taxon>
        <taxon>Pentapetalae</taxon>
        <taxon>rosids</taxon>
        <taxon>fabids</taxon>
        <taxon>Fabales</taxon>
        <taxon>Fabaceae</taxon>
        <taxon>Papilionoideae</taxon>
        <taxon>50 kb inversion clade</taxon>
        <taxon>genistoids sensu lato</taxon>
        <taxon>core genistoids</taxon>
        <taxon>Genisteae</taxon>
        <taxon>Lupinus</taxon>
    </lineage>
</organism>